<dbReference type="GO" id="GO:0006508">
    <property type="term" value="P:proteolysis"/>
    <property type="evidence" value="ECO:0007669"/>
    <property type="project" value="UniProtKB-KW"/>
</dbReference>
<dbReference type="InterPro" id="IPR051346">
    <property type="entry name" value="OTU_Deubiquitinase"/>
</dbReference>
<reference evidence="10" key="1">
    <citation type="submission" date="2022-11" db="EMBL/GenBank/DDBJ databases">
        <authorList>
            <person name="Scott C."/>
            <person name="Bruce N."/>
        </authorList>
    </citation>
    <scope>NUCLEOTIDE SEQUENCE</scope>
</reference>
<keyword evidence="6" id="KW-0788">Thiol protease</keyword>
<keyword evidence="4" id="KW-0833">Ubl conjugation pathway</keyword>
<keyword evidence="3" id="KW-0645">Protease</keyword>
<evidence type="ECO:0000259" key="9">
    <source>
        <dbReference type="Pfam" id="PF12359"/>
    </source>
</evidence>
<evidence type="ECO:0000259" key="8">
    <source>
        <dbReference type="Pfam" id="PF12340"/>
    </source>
</evidence>
<protein>
    <recommendedName>
        <fullName evidence="2">ubiquitinyl hydrolase 1</fullName>
        <ecNumber evidence="2">3.4.19.12</ecNumber>
    </recommendedName>
</protein>
<evidence type="ECO:0000313" key="10">
    <source>
        <dbReference type="EMBL" id="CAI4214055.1"/>
    </source>
</evidence>
<dbReference type="Pfam" id="PF12359">
    <property type="entry name" value="DUF3645"/>
    <property type="match status" value="1"/>
</dbReference>
<comment type="caution">
    <text evidence="10">The sequence shown here is derived from an EMBL/GenBank/DDBJ whole genome shotgun (WGS) entry which is preliminary data.</text>
</comment>
<dbReference type="AlphaFoldDB" id="A0A9P1H2A9"/>
<dbReference type="EMBL" id="CALLCH030000010">
    <property type="protein sequence ID" value="CAI4214055.1"/>
    <property type="molecule type" value="Genomic_DNA"/>
</dbReference>
<evidence type="ECO:0000256" key="6">
    <source>
        <dbReference type="ARBA" id="ARBA00022807"/>
    </source>
</evidence>
<evidence type="ECO:0000256" key="4">
    <source>
        <dbReference type="ARBA" id="ARBA00022786"/>
    </source>
</evidence>
<feature type="compositionally biased region" description="Basic and acidic residues" evidence="7">
    <location>
        <begin position="1029"/>
        <end position="1042"/>
    </location>
</feature>
<evidence type="ECO:0000256" key="3">
    <source>
        <dbReference type="ARBA" id="ARBA00022670"/>
    </source>
</evidence>
<evidence type="ECO:0000256" key="7">
    <source>
        <dbReference type="SAM" id="MobiDB-lite"/>
    </source>
</evidence>
<gene>
    <name evidence="10" type="ORF">PPNO1_LOCUS3788</name>
</gene>
<feature type="domain" description="DUF3638" evidence="8">
    <location>
        <begin position="276"/>
        <end position="499"/>
    </location>
</feature>
<dbReference type="PANTHER" id="PTHR13367">
    <property type="entry name" value="UBIQUITIN THIOESTERASE"/>
    <property type="match status" value="1"/>
</dbReference>
<evidence type="ECO:0000256" key="2">
    <source>
        <dbReference type="ARBA" id="ARBA00012759"/>
    </source>
</evidence>
<dbReference type="Pfam" id="PF12340">
    <property type="entry name" value="DUF3638"/>
    <property type="match status" value="1"/>
</dbReference>
<dbReference type="EC" id="3.4.19.12" evidence="2"/>
<keyword evidence="5" id="KW-0378">Hydrolase</keyword>
<dbReference type="InterPro" id="IPR022099">
    <property type="entry name" value="DUF3638"/>
</dbReference>
<feature type="region of interest" description="Disordered" evidence="7">
    <location>
        <begin position="1013"/>
        <end position="1052"/>
    </location>
</feature>
<organism evidence="10 11">
    <name type="scientific">Parascedosporium putredinis</name>
    <dbReference type="NCBI Taxonomy" id="1442378"/>
    <lineage>
        <taxon>Eukaryota</taxon>
        <taxon>Fungi</taxon>
        <taxon>Dikarya</taxon>
        <taxon>Ascomycota</taxon>
        <taxon>Pezizomycotina</taxon>
        <taxon>Sordariomycetes</taxon>
        <taxon>Hypocreomycetidae</taxon>
        <taxon>Microascales</taxon>
        <taxon>Microascaceae</taxon>
        <taxon>Parascedosporium</taxon>
    </lineage>
</organism>
<feature type="domain" description="DUF3645" evidence="9">
    <location>
        <begin position="627"/>
        <end position="660"/>
    </location>
</feature>
<accession>A0A9P1H2A9</accession>
<proteinExistence type="predicted"/>
<name>A0A9P1H2A9_9PEZI</name>
<dbReference type="Proteomes" id="UP000838763">
    <property type="component" value="Unassembled WGS sequence"/>
</dbReference>
<dbReference type="OrthoDB" id="3182339at2759"/>
<evidence type="ECO:0000256" key="5">
    <source>
        <dbReference type="ARBA" id="ARBA00022801"/>
    </source>
</evidence>
<sequence>MAQWPCGRAEFSYTSTHYARWETYLRFNAACEVINQRVKLWHQNRQLYEYLDEIVETIPSTSPLPRVKDNLRAVARSSTTLEEVSGLDTTYQWAQSCTAKKAKADEGTTPSSVGVLINTLASMAEAGFEKDYVAALRQSAESLQLAAGRRGPKSTDSAPAQDLWRIHLTEAETHRDATCHRIGQALNYYMASTSCLESGVSTGKDYLASHRPRVSPRYLLQFLARDKWDCLPEGWKQCLVQYAKRIHDVQRLQRIVCAASRNDHAALASELNNPGHTNWDPVDHPDSLLLEVESGLTIRNVQEEIAAQMRTPPEGDNAVMQLNMGEGKSSVIVPIVAAALADGTRLVRVIVAKPQSQQMLQMLTSKLGGMLNRVVFQMPFSRALRVSNSEAQAIQSLLKRCRDEGGVLLVQPEHILSLELMGKEYAMDENKLDTGRSLTMTRHFLHRHARDIVDESDENFSVKFELVYTMGEQQNIDHGSKRWKTIQEVLDIIRAAAPSVLERFPDSMEIYDLAAQPGSFPRTRVLRSDAMDQLLDHIVSYICDQGLTDFPLPRQVPALREAVRTYLTKPDLSDEEIECVEREGAGGFWTEAVKPTLVLLRGLIACNVLSFAFMQKRWRVNYGTALTRTPATRLAVPYLAKDRPSPRSEFSHPDVVIILTCLSYYYSGLSDDDLFLVFDHLLKADQPEVEYAAWARDNPQMPPKFRSLAGVNVEDRHQCMAHIFPHLRSTKSVIDYFLDRIVFEKEMREFLQTLGLDLAEQKHTNALVLGYLLQPETSVTDIPARSANQATDADALLDLVVGLEPPVRVILDVGAQVLELSNLQVAQQWLGRVMDDRTQGVVFFDDNDELSVLDRSGYVERLQTSPFASKLDVCLVFLDEAHTRGTDLKLPKDYRAAVTLGANQTKDGLMQGCMRMRKLDMDNPSSFAYHERSESRSGEEIKVSDILIWSIRETWISLQRGVQLWASQGWRHQRHQNLWVQSTQHEEPLAENEALHFLEDEALTILQRYKPERPGERHLGSLGEEQERELDPETERERELERPPPTAPAKHSLHGDVQQFVLTGALPSSSPGYMRAFKSLDSTQAGKEFGMAYFPETRAPTLLVSSDFATTVSIPKHQKIALDHYLRSVQWVVTNKGQLGVPSLDNLRLFTYPEPVKAKVPRVLTVGLNVFAGQLYFNDHKMYVATCRFLGLSWQKAREGEELDADGFMAKDQRGRVGGKSGFYKSPIRLMRDLMEIRYGSQASPRTHMGAMLGNRLLSEKDFEGEERT</sequence>
<evidence type="ECO:0000313" key="11">
    <source>
        <dbReference type="Proteomes" id="UP000838763"/>
    </source>
</evidence>
<dbReference type="PANTHER" id="PTHR13367:SF34">
    <property type="match status" value="1"/>
</dbReference>
<dbReference type="GO" id="GO:0004843">
    <property type="term" value="F:cysteine-type deubiquitinase activity"/>
    <property type="evidence" value="ECO:0007669"/>
    <property type="project" value="UniProtKB-EC"/>
</dbReference>
<dbReference type="InterPro" id="IPR022105">
    <property type="entry name" value="DUF3645"/>
</dbReference>
<comment type="catalytic activity">
    <reaction evidence="1">
        <text>Thiol-dependent hydrolysis of ester, thioester, amide, peptide and isopeptide bonds formed by the C-terminal Gly of ubiquitin (a 76-residue protein attached to proteins as an intracellular targeting signal).</text>
        <dbReference type="EC" id="3.4.19.12"/>
    </reaction>
</comment>
<evidence type="ECO:0000256" key="1">
    <source>
        <dbReference type="ARBA" id="ARBA00000707"/>
    </source>
</evidence>
<keyword evidence="11" id="KW-1185">Reference proteome</keyword>